<evidence type="ECO:0000313" key="1">
    <source>
        <dbReference type="EMBL" id="OMO70575.1"/>
    </source>
</evidence>
<proteinExistence type="predicted"/>
<gene>
    <name evidence="1" type="ORF">CCACVL1_18814</name>
</gene>
<dbReference type="Proteomes" id="UP000188268">
    <property type="component" value="Unassembled WGS sequence"/>
</dbReference>
<dbReference type="Gramene" id="OMO70575">
    <property type="protein sequence ID" value="OMO70575"/>
    <property type="gene ID" value="CCACVL1_18814"/>
</dbReference>
<protein>
    <submittedName>
        <fullName evidence="1">Uncharacterized protein</fullName>
    </submittedName>
</protein>
<accession>A0A1R3HJU5</accession>
<comment type="caution">
    <text evidence="1">The sequence shown here is derived from an EMBL/GenBank/DDBJ whole genome shotgun (WGS) entry which is preliminary data.</text>
</comment>
<name>A0A1R3HJU5_COCAP</name>
<sequence>MAKPCPKASSTSNPNAPAAYFTIKESPGATILASPMALNKGSEYAITANPNTWNMGKTHKKTRCILPDTQLGEELNKGRDLADPRFGGPQAGILFGKREVVMTRRIAGGFGNMR</sequence>
<evidence type="ECO:0000313" key="2">
    <source>
        <dbReference type="Proteomes" id="UP000188268"/>
    </source>
</evidence>
<dbReference type="AlphaFoldDB" id="A0A1R3HJU5"/>
<keyword evidence="2" id="KW-1185">Reference proteome</keyword>
<dbReference type="EMBL" id="AWWV01011791">
    <property type="protein sequence ID" value="OMO70575.1"/>
    <property type="molecule type" value="Genomic_DNA"/>
</dbReference>
<dbReference type="OrthoDB" id="10441464at2759"/>
<organism evidence="1 2">
    <name type="scientific">Corchorus capsularis</name>
    <name type="common">Jute</name>
    <dbReference type="NCBI Taxonomy" id="210143"/>
    <lineage>
        <taxon>Eukaryota</taxon>
        <taxon>Viridiplantae</taxon>
        <taxon>Streptophyta</taxon>
        <taxon>Embryophyta</taxon>
        <taxon>Tracheophyta</taxon>
        <taxon>Spermatophyta</taxon>
        <taxon>Magnoliopsida</taxon>
        <taxon>eudicotyledons</taxon>
        <taxon>Gunneridae</taxon>
        <taxon>Pentapetalae</taxon>
        <taxon>rosids</taxon>
        <taxon>malvids</taxon>
        <taxon>Malvales</taxon>
        <taxon>Malvaceae</taxon>
        <taxon>Grewioideae</taxon>
        <taxon>Apeibeae</taxon>
        <taxon>Corchorus</taxon>
    </lineage>
</organism>
<reference evidence="1 2" key="1">
    <citation type="submission" date="2013-09" db="EMBL/GenBank/DDBJ databases">
        <title>Corchorus capsularis genome sequencing.</title>
        <authorList>
            <person name="Alam M."/>
            <person name="Haque M.S."/>
            <person name="Islam M.S."/>
            <person name="Emdad E.M."/>
            <person name="Islam M.M."/>
            <person name="Ahmed B."/>
            <person name="Halim A."/>
            <person name="Hossen Q.M.M."/>
            <person name="Hossain M.Z."/>
            <person name="Ahmed R."/>
            <person name="Khan M.M."/>
            <person name="Islam R."/>
            <person name="Rashid M.M."/>
            <person name="Khan S.A."/>
            <person name="Rahman M.S."/>
            <person name="Alam M."/>
        </authorList>
    </citation>
    <scope>NUCLEOTIDE SEQUENCE [LARGE SCALE GENOMIC DNA]</scope>
    <source>
        <strain evidence="2">cv. CVL-1</strain>
        <tissue evidence="1">Whole seedling</tissue>
    </source>
</reference>